<dbReference type="InterPro" id="IPR011583">
    <property type="entry name" value="Chitinase_II/V-like_cat"/>
</dbReference>
<dbReference type="InterPro" id="IPR017853">
    <property type="entry name" value="GH"/>
</dbReference>
<evidence type="ECO:0000256" key="2">
    <source>
        <dbReference type="SAM" id="SignalP"/>
    </source>
</evidence>
<dbReference type="PANTHER" id="PTHR11177:SF317">
    <property type="entry name" value="CHITINASE 12-RELATED"/>
    <property type="match status" value="1"/>
</dbReference>
<evidence type="ECO:0000259" key="3">
    <source>
        <dbReference type="PROSITE" id="PS51910"/>
    </source>
</evidence>
<feature type="signal peptide" evidence="2">
    <location>
        <begin position="1"/>
        <end position="22"/>
    </location>
</feature>
<dbReference type="GO" id="GO:0008061">
    <property type="term" value="F:chitin binding"/>
    <property type="evidence" value="ECO:0007669"/>
    <property type="project" value="InterPro"/>
</dbReference>
<reference evidence="5 6" key="1">
    <citation type="submission" date="2019-03" db="EMBL/GenBank/DDBJ databases">
        <authorList>
            <person name="Gaulin E."/>
            <person name="Dumas B."/>
        </authorList>
    </citation>
    <scope>NUCLEOTIDE SEQUENCE [LARGE SCALE GENOMIC DNA]</scope>
    <source>
        <strain evidence="5">CBS 568.67</strain>
    </source>
</reference>
<proteinExistence type="predicted"/>
<dbReference type="Pfam" id="PF00704">
    <property type="entry name" value="Glyco_hydro_18"/>
    <property type="match status" value="1"/>
</dbReference>
<evidence type="ECO:0000256" key="1">
    <source>
        <dbReference type="SAM" id="MobiDB-lite"/>
    </source>
</evidence>
<evidence type="ECO:0000313" key="5">
    <source>
        <dbReference type="EMBL" id="VFT91451.1"/>
    </source>
</evidence>
<keyword evidence="6" id="KW-1185">Reference proteome</keyword>
<dbReference type="SMART" id="SM00636">
    <property type="entry name" value="Glyco_18"/>
    <property type="match status" value="1"/>
</dbReference>
<feature type="region of interest" description="Disordered" evidence="1">
    <location>
        <begin position="436"/>
        <end position="455"/>
    </location>
</feature>
<dbReference type="GO" id="GO:0006032">
    <property type="term" value="P:chitin catabolic process"/>
    <property type="evidence" value="ECO:0007669"/>
    <property type="project" value="TreeGrafter"/>
</dbReference>
<dbReference type="EMBL" id="VJMH01005565">
    <property type="protein sequence ID" value="KAF0694497.1"/>
    <property type="molecule type" value="Genomic_DNA"/>
</dbReference>
<reference evidence="4" key="2">
    <citation type="submission" date="2019-06" db="EMBL/GenBank/DDBJ databases">
        <title>Genomics analysis of Aphanomyces spp. identifies a new class of oomycete effector associated with host adaptation.</title>
        <authorList>
            <person name="Gaulin E."/>
        </authorList>
    </citation>
    <scope>NUCLEOTIDE SEQUENCE</scope>
    <source>
        <strain evidence="4">CBS 578.67</strain>
    </source>
</reference>
<evidence type="ECO:0000313" key="4">
    <source>
        <dbReference type="EMBL" id="KAF0694497.1"/>
    </source>
</evidence>
<dbReference type="OrthoDB" id="76388at2759"/>
<dbReference type="InterPro" id="IPR029070">
    <property type="entry name" value="Chitinase_insertion_sf"/>
</dbReference>
<protein>
    <submittedName>
        <fullName evidence="5">Aste57867_14632 protein</fullName>
    </submittedName>
</protein>
<dbReference type="GO" id="GO:0005576">
    <property type="term" value="C:extracellular region"/>
    <property type="evidence" value="ECO:0007669"/>
    <property type="project" value="TreeGrafter"/>
</dbReference>
<dbReference type="AlphaFoldDB" id="A0A485L1R6"/>
<name>A0A485L1R6_9STRA</name>
<evidence type="ECO:0000313" key="6">
    <source>
        <dbReference type="Proteomes" id="UP000332933"/>
    </source>
</evidence>
<dbReference type="Gene3D" id="3.10.50.10">
    <property type="match status" value="1"/>
</dbReference>
<feature type="chain" id="PRO_5033826191" evidence="2">
    <location>
        <begin position="23"/>
        <end position="493"/>
    </location>
</feature>
<dbReference type="Proteomes" id="UP000332933">
    <property type="component" value="Unassembled WGS sequence"/>
</dbReference>
<dbReference type="InterPro" id="IPR001223">
    <property type="entry name" value="Glyco_hydro18_cat"/>
</dbReference>
<accession>A0A485L1R6</accession>
<dbReference type="EMBL" id="CAADRA010005586">
    <property type="protein sequence ID" value="VFT91451.1"/>
    <property type="molecule type" value="Genomic_DNA"/>
</dbReference>
<dbReference type="SUPFAM" id="SSF51445">
    <property type="entry name" value="(Trans)glycosidases"/>
    <property type="match status" value="1"/>
</dbReference>
<dbReference type="GO" id="GO:0004568">
    <property type="term" value="F:chitinase activity"/>
    <property type="evidence" value="ECO:0007669"/>
    <property type="project" value="TreeGrafter"/>
</dbReference>
<gene>
    <name evidence="5" type="primary">Aste57867_14632</name>
    <name evidence="4" type="ORF">As57867_014577</name>
    <name evidence="5" type="ORF">ASTE57867_14632</name>
</gene>
<dbReference type="GO" id="GO:0005975">
    <property type="term" value="P:carbohydrate metabolic process"/>
    <property type="evidence" value="ECO:0007669"/>
    <property type="project" value="InterPro"/>
</dbReference>
<sequence>MHFSWLPIVAVAVAATLSVSDAAGPPKTYKNVVSFLEWSTLARQFQIWDLDWSTATHINYAFAKPLPDGTVSIYDEYSSINKHYPARGDSWNDVNNLFGTFGQANKLKKQFRGTKLGYSIGGWTLSTSFSSIAANATSRQTFAKSAVQLLLDLGLDFLDIDWEYPVEGGNGQPAAPHSPDDMKNFILLLQTIRAEYAKLPFKAELSVSSPALPENYRHWDVGAICGLVDHVNLMSYDFSGSWSSYTDHQANLYADPNHPVGSTYSVDGAVQGYIQGGCPSDKIILGIPSNGRSFENTKGLYANFTQPTKGSWVYGTSGAGVWDYKALPLANATEYYNEKLVAAYSYDPTTQMFISYESPKSLAAKLDYIKKHNLGGTGFWSADSDGSFSNPRSLINQAFNYFGKTNLAFNLNNINYPTSKYPNVATNGTWTAAPTTVTPQPTPKPTVSPPTPAPTPDVCKGNKNVCYWPQTNQVIPYGQSDCALFPESFVWCP</sequence>
<dbReference type="Gene3D" id="3.20.20.80">
    <property type="entry name" value="Glycosidases"/>
    <property type="match status" value="1"/>
</dbReference>
<feature type="compositionally biased region" description="Pro residues" evidence="1">
    <location>
        <begin position="440"/>
        <end position="455"/>
    </location>
</feature>
<dbReference type="PROSITE" id="PS51910">
    <property type="entry name" value="GH18_2"/>
    <property type="match status" value="1"/>
</dbReference>
<organism evidence="5 6">
    <name type="scientific">Aphanomyces stellatus</name>
    <dbReference type="NCBI Taxonomy" id="120398"/>
    <lineage>
        <taxon>Eukaryota</taxon>
        <taxon>Sar</taxon>
        <taxon>Stramenopiles</taxon>
        <taxon>Oomycota</taxon>
        <taxon>Saprolegniomycetes</taxon>
        <taxon>Saprolegniales</taxon>
        <taxon>Verrucalvaceae</taxon>
        <taxon>Aphanomyces</taxon>
    </lineage>
</organism>
<feature type="domain" description="GH18" evidence="3">
    <location>
        <begin position="29"/>
        <end position="405"/>
    </location>
</feature>
<dbReference type="InterPro" id="IPR050314">
    <property type="entry name" value="Glycosyl_Hydrlase_18"/>
</dbReference>
<dbReference type="SUPFAM" id="SSF54556">
    <property type="entry name" value="Chitinase insertion domain"/>
    <property type="match status" value="1"/>
</dbReference>
<keyword evidence="2" id="KW-0732">Signal</keyword>
<dbReference type="PANTHER" id="PTHR11177">
    <property type="entry name" value="CHITINASE"/>
    <property type="match status" value="1"/>
</dbReference>